<keyword evidence="3" id="KW-1185">Reference proteome</keyword>
<dbReference type="EMBL" id="JADIKE010000036">
    <property type="protein sequence ID" value="MBM7126149.1"/>
    <property type="molecule type" value="Genomic_DNA"/>
</dbReference>
<reference evidence="2" key="1">
    <citation type="submission" date="2020-10" db="EMBL/GenBank/DDBJ databases">
        <title>Phylogeny of dyella-like bacteria.</title>
        <authorList>
            <person name="Fu J."/>
        </authorList>
    </citation>
    <scope>NUCLEOTIDE SEQUENCE</scope>
    <source>
        <strain evidence="2">DHOC52</strain>
    </source>
</reference>
<dbReference type="Proteomes" id="UP001430149">
    <property type="component" value="Unassembled WGS sequence"/>
</dbReference>
<keyword evidence="1" id="KW-0812">Transmembrane</keyword>
<feature type="transmembrane region" description="Helical" evidence="1">
    <location>
        <begin position="12"/>
        <end position="31"/>
    </location>
</feature>
<keyword evidence="1" id="KW-0472">Membrane</keyword>
<protein>
    <recommendedName>
        <fullName evidence="4">Transmembrane protein</fullName>
    </recommendedName>
</protein>
<evidence type="ECO:0000313" key="2">
    <source>
        <dbReference type="EMBL" id="MBM7126149.1"/>
    </source>
</evidence>
<evidence type="ECO:0008006" key="4">
    <source>
        <dbReference type="Google" id="ProtNLM"/>
    </source>
</evidence>
<accession>A0ABS2K4M6</accession>
<feature type="transmembrane region" description="Helical" evidence="1">
    <location>
        <begin position="37"/>
        <end position="62"/>
    </location>
</feature>
<gene>
    <name evidence="2" type="ORF">ISP19_12290</name>
</gene>
<evidence type="ECO:0000256" key="1">
    <source>
        <dbReference type="SAM" id="Phobius"/>
    </source>
</evidence>
<name>A0ABS2K4M6_9GAMM</name>
<dbReference type="RefSeq" id="WP_204682537.1">
    <property type="nucleotide sequence ID" value="NZ_BSNR01000002.1"/>
</dbReference>
<feature type="transmembrane region" description="Helical" evidence="1">
    <location>
        <begin position="74"/>
        <end position="100"/>
    </location>
</feature>
<sequence length="200" mass="22564">MTRFSQKQYQRQVLVMLVLYVGCILFAWPLLHTTSNLFLKVLLALAPVVPVIYLISLLARRIRASDEFEQRTHLIALGTAAAITGSLGIIGGFLSIAGVLKFDGSILIWVFPVIMFSYNVARWYVLRRYGASSWCSEDTSIWFYLRFALLGVVMLAIALMSHGGLDEYRLGFIYGTGAGCTGAGLVLAMRHWYRHRYRDE</sequence>
<proteinExistence type="predicted"/>
<comment type="caution">
    <text evidence="2">The sequence shown here is derived from an EMBL/GenBank/DDBJ whole genome shotgun (WGS) entry which is preliminary data.</text>
</comment>
<organism evidence="2 3">
    <name type="scientific">Dyella flava</name>
    <dbReference type="NCBI Taxonomy" id="1920170"/>
    <lineage>
        <taxon>Bacteria</taxon>
        <taxon>Pseudomonadati</taxon>
        <taxon>Pseudomonadota</taxon>
        <taxon>Gammaproteobacteria</taxon>
        <taxon>Lysobacterales</taxon>
        <taxon>Rhodanobacteraceae</taxon>
        <taxon>Dyella</taxon>
    </lineage>
</organism>
<feature type="transmembrane region" description="Helical" evidence="1">
    <location>
        <begin position="106"/>
        <end position="125"/>
    </location>
</feature>
<evidence type="ECO:0000313" key="3">
    <source>
        <dbReference type="Proteomes" id="UP001430149"/>
    </source>
</evidence>
<feature type="transmembrane region" description="Helical" evidence="1">
    <location>
        <begin position="141"/>
        <end position="160"/>
    </location>
</feature>
<feature type="transmembrane region" description="Helical" evidence="1">
    <location>
        <begin position="172"/>
        <end position="193"/>
    </location>
</feature>
<keyword evidence="1" id="KW-1133">Transmembrane helix</keyword>